<dbReference type="InterPro" id="IPR026017">
    <property type="entry name" value="Lumazine-bd_dom"/>
</dbReference>
<dbReference type="CDD" id="cd00402">
    <property type="entry name" value="Riboflavin_synthase_like"/>
    <property type="match status" value="1"/>
</dbReference>
<dbReference type="GO" id="GO:0004746">
    <property type="term" value="F:riboflavin synthase activity"/>
    <property type="evidence" value="ECO:0007669"/>
    <property type="project" value="UniProtKB-UniRule"/>
</dbReference>
<evidence type="ECO:0000256" key="4">
    <source>
        <dbReference type="ARBA" id="ARBA00012827"/>
    </source>
</evidence>
<dbReference type="EMBL" id="BGZN01000026">
    <property type="protein sequence ID" value="GBR73991.1"/>
    <property type="molecule type" value="Genomic_DNA"/>
</dbReference>
<evidence type="ECO:0000256" key="1">
    <source>
        <dbReference type="ARBA" id="ARBA00000968"/>
    </source>
</evidence>
<evidence type="ECO:0000313" key="13">
    <source>
        <dbReference type="Proteomes" id="UP000269352"/>
    </source>
</evidence>
<evidence type="ECO:0000256" key="3">
    <source>
        <dbReference type="ARBA" id="ARBA00004887"/>
    </source>
</evidence>
<dbReference type="Pfam" id="PF00677">
    <property type="entry name" value="Lum_binding"/>
    <property type="match status" value="2"/>
</dbReference>
<evidence type="ECO:0000256" key="5">
    <source>
        <dbReference type="ARBA" id="ARBA00013950"/>
    </source>
</evidence>
<organism evidence="12 13">
    <name type="scientific">Termititenax aidoneus</name>
    <dbReference type="NCBI Taxonomy" id="2218524"/>
    <lineage>
        <taxon>Bacteria</taxon>
        <taxon>Bacillati</taxon>
        <taxon>Candidatus Margulisiibacteriota</taxon>
        <taxon>Candidatus Termititenacia</taxon>
        <taxon>Candidatus Termititenacales</taxon>
        <taxon>Candidatus Termititenacaceae</taxon>
        <taxon>Candidatus Termititenax</taxon>
    </lineage>
</organism>
<dbReference type="PROSITE" id="PS51177">
    <property type="entry name" value="LUMAZINE_BIND"/>
    <property type="match status" value="2"/>
</dbReference>
<dbReference type="NCBIfam" id="NF006767">
    <property type="entry name" value="PRK09289.1"/>
    <property type="match status" value="1"/>
</dbReference>
<feature type="domain" description="Lumazine-binding" evidence="11">
    <location>
        <begin position="1"/>
        <end position="91"/>
    </location>
</feature>
<evidence type="ECO:0000256" key="8">
    <source>
        <dbReference type="ARBA" id="ARBA00022737"/>
    </source>
</evidence>
<dbReference type="NCBIfam" id="TIGR00187">
    <property type="entry name" value="ribE"/>
    <property type="match status" value="1"/>
</dbReference>
<evidence type="ECO:0000256" key="9">
    <source>
        <dbReference type="NCBIfam" id="TIGR00187"/>
    </source>
</evidence>
<dbReference type="InterPro" id="IPR017938">
    <property type="entry name" value="Riboflavin_synthase-like_b-brl"/>
</dbReference>
<comment type="caution">
    <text evidence="12">The sequence shown here is derived from an EMBL/GenBank/DDBJ whole genome shotgun (WGS) entry which is preliminary data.</text>
</comment>
<feature type="domain" description="Lumazine-binding" evidence="11">
    <location>
        <begin position="92"/>
        <end position="182"/>
    </location>
</feature>
<keyword evidence="7" id="KW-0808">Transferase</keyword>
<evidence type="ECO:0000259" key="11">
    <source>
        <dbReference type="PROSITE" id="PS51177"/>
    </source>
</evidence>
<keyword evidence="6" id="KW-0686">Riboflavin biosynthesis</keyword>
<evidence type="ECO:0000256" key="7">
    <source>
        <dbReference type="ARBA" id="ARBA00022679"/>
    </source>
</evidence>
<keyword evidence="8" id="KW-0677">Repeat</keyword>
<dbReference type="AlphaFoldDB" id="A0A388TB36"/>
<evidence type="ECO:0000256" key="10">
    <source>
        <dbReference type="PROSITE-ProRule" id="PRU00524"/>
    </source>
</evidence>
<evidence type="ECO:0000313" key="12">
    <source>
        <dbReference type="EMBL" id="GBR73991.1"/>
    </source>
</evidence>
<dbReference type="PANTHER" id="PTHR21098:SF12">
    <property type="entry name" value="RIBOFLAVIN SYNTHASE"/>
    <property type="match status" value="1"/>
</dbReference>
<sequence length="197" mass="21351">MFTGIIEEIGQVRSAGDRLEIHAPQICREVRLGDSVAVNGVCLTAADSKENSLFFDTMQLTLRDTALGSLKPGAAVNLERALRADSRLGGHFVSGHVDEAGLVEALDANILRVRVSDKKFLAPKGSITINGVSLTIQDVRGDAFSIGLVAHTLQSTTLGLLRAGDRVNIEYDLLLRYLQTLLAAEDQPPRLRSIYKQ</sequence>
<accession>A0A388TB36</accession>
<comment type="catalytic activity">
    <reaction evidence="1">
        <text>2 6,7-dimethyl-8-(1-D-ribityl)lumazine + H(+) = 5-amino-6-(D-ribitylamino)uracil + riboflavin</text>
        <dbReference type="Rhea" id="RHEA:20772"/>
        <dbReference type="ChEBI" id="CHEBI:15378"/>
        <dbReference type="ChEBI" id="CHEBI:15934"/>
        <dbReference type="ChEBI" id="CHEBI:57986"/>
        <dbReference type="ChEBI" id="CHEBI:58201"/>
        <dbReference type="EC" id="2.5.1.9"/>
    </reaction>
</comment>
<dbReference type="EC" id="2.5.1.9" evidence="4 9"/>
<dbReference type="PIRSF" id="PIRSF000498">
    <property type="entry name" value="Riboflavin_syn_A"/>
    <property type="match status" value="1"/>
</dbReference>
<feature type="repeat" description="Lumazine-binding" evidence="10">
    <location>
        <begin position="92"/>
        <end position="182"/>
    </location>
</feature>
<feature type="repeat" description="Lumazine-binding" evidence="10">
    <location>
        <begin position="1"/>
        <end position="91"/>
    </location>
</feature>
<reference evidence="12 13" key="1">
    <citation type="journal article" date="2019" name="ISME J.">
        <title>Genome analyses of uncultured TG2/ZB3 bacteria in 'Margulisbacteria' specifically attached to ectosymbiotic spirochetes of protists in the termite gut.</title>
        <authorList>
            <person name="Utami Y.D."/>
            <person name="Kuwahara H."/>
            <person name="Igai K."/>
            <person name="Murakami T."/>
            <person name="Sugaya K."/>
            <person name="Morikawa T."/>
            <person name="Nagura Y."/>
            <person name="Yuki M."/>
            <person name="Deevong P."/>
            <person name="Inoue T."/>
            <person name="Kihara K."/>
            <person name="Lo N."/>
            <person name="Yamada A."/>
            <person name="Ohkuma M."/>
            <person name="Hongoh Y."/>
        </authorList>
    </citation>
    <scope>NUCLEOTIDE SEQUENCE [LARGE SCALE GENOMIC DNA]</scope>
    <source>
        <strain evidence="12">NkOx7-01</strain>
    </source>
</reference>
<dbReference type="Gene3D" id="2.40.30.20">
    <property type="match status" value="2"/>
</dbReference>
<evidence type="ECO:0000256" key="2">
    <source>
        <dbReference type="ARBA" id="ARBA00002803"/>
    </source>
</evidence>
<evidence type="ECO:0000256" key="6">
    <source>
        <dbReference type="ARBA" id="ARBA00022619"/>
    </source>
</evidence>
<dbReference type="Proteomes" id="UP000269352">
    <property type="component" value="Unassembled WGS sequence"/>
</dbReference>
<dbReference type="GO" id="GO:0009231">
    <property type="term" value="P:riboflavin biosynthetic process"/>
    <property type="evidence" value="ECO:0007669"/>
    <property type="project" value="UniProtKB-KW"/>
</dbReference>
<name>A0A388TB36_TERA1</name>
<keyword evidence="13" id="KW-1185">Reference proteome</keyword>
<protein>
    <recommendedName>
        <fullName evidence="5 9">Riboflavin synthase</fullName>
        <ecNumber evidence="4 9">2.5.1.9</ecNumber>
    </recommendedName>
</protein>
<comment type="function">
    <text evidence="2">Catalyzes the dismutation of two molecules of 6,7-dimethyl-8-ribityllumazine, resulting in the formation of riboflavin and 5-amino-6-(D-ribitylamino)uracil.</text>
</comment>
<dbReference type="InterPro" id="IPR001783">
    <property type="entry name" value="Lumazine-bd"/>
</dbReference>
<comment type="pathway">
    <text evidence="3">Cofactor biosynthesis; riboflavin biosynthesis; riboflavin from 2-hydroxy-3-oxobutyl phosphate and 5-amino-6-(D-ribitylamino)uracil: step 2/2.</text>
</comment>
<proteinExistence type="predicted"/>
<gene>
    <name evidence="12" type="primary">ribE</name>
    <name evidence="12" type="ORF">NO1_1237</name>
</gene>
<dbReference type="SUPFAM" id="SSF63380">
    <property type="entry name" value="Riboflavin synthase domain-like"/>
    <property type="match status" value="2"/>
</dbReference>
<dbReference type="PANTHER" id="PTHR21098">
    <property type="entry name" value="RIBOFLAVIN SYNTHASE ALPHA CHAIN"/>
    <property type="match status" value="1"/>
</dbReference>
<dbReference type="InterPro" id="IPR023366">
    <property type="entry name" value="ATP_synth_asu-like_sf"/>
</dbReference>